<evidence type="ECO:0000313" key="5">
    <source>
        <dbReference type="Proteomes" id="UP001284901"/>
    </source>
</evidence>
<feature type="region of interest" description="Disordered" evidence="2">
    <location>
        <begin position="448"/>
        <end position="506"/>
    </location>
</feature>
<feature type="compositionally biased region" description="Low complexity" evidence="2">
    <location>
        <begin position="337"/>
        <end position="357"/>
    </location>
</feature>
<gene>
    <name evidence="3" type="ORF">R6G74_07585</name>
    <name evidence="4" type="ORF">R6P33_03845</name>
</gene>
<feature type="region of interest" description="Disordered" evidence="2">
    <location>
        <begin position="1"/>
        <end position="23"/>
    </location>
</feature>
<dbReference type="PANTHER" id="PTHR21174:SF0">
    <property type="entry name" value="HD PHOSPHOHYDROLASE FAMILY PROTEIN-RELATED"/>
    <property type="match status" value="1"/>
</dbReference>
<reference evidence="3 5" key="1">
    <citation type="submission" date="2023-10" db="EMBL/GenBank/DDBJ databases">
        <title>Whole Genome based description of the genera Actinobaculum and Actinotignum reveals a complex phylogenetic relationship within the species included in the genus Actinotignum.</title>
        <authorList>
            <person name="Jensen C.S."/>
            <person name="Dargis R."/>
            <person name="Kemp M."/>
            <person name="Christensen J.J."/>
        </authorList>
    </citation>
    <scope>NUCLEOTIDE SEQUENCE</scope>
    <source>
        <strain evidence="4 5">SLA_B089</strain>
        <strain evidence="3">SLA_B245</strain>
    </source>
</reference>
<evidence type="ECO:0000313" key="6">
    <source>
        <dbReference type="Proteomes" id="UP001288320"/>
    </source>
</evidence>
<feature type="compositionally biased region" description="Basic and acidic residues" evidence="2">
    <location>
        <begin position="451"/>
        <end position="465"/>
    </location>
</feature>
<dbReference type="Proteomes" id="UP001288320">
    <property type="component" value="Unassembled WGS sequence"/>
</dbReference>
<protein>
    <recommendedName>
        <fullName evidence="7">Metal-dependent HD superfamily phosphohydrolase</fullName>
    </recommendedName>
</protein>
<dbReference type="RefSeq" id="WP_143231846.1">
    <property type="nucleotide sequence ID" value="NZ_CAUPFC010000003.1"/>
</dbReference>
<proteinExistence type="predicted"/>
<accession>A0AAW9HEP9</accession>
<evidence type="ECO:0000256" key="2">
    <source>
        <dbReference type="SAM" id="MobiDB-lite"/>
    </source>
</evidence>
<name>A0AAW9HEP9_9ACTO</name>
<comment type="caution">
    <text evidence="3">The sequence shown here is derived from an EMBL/GenBank/DDBJ whole genome shotgun (WGS) entry which is preliminary data.</text>
</comment>
<feature type="region of interest" description="Disordered" evidence="2">
    <location>
        <begin position="328"/>
        <end position="357"/>
    </location>
</feature>
<dbReference type="SUPFAM" id="SSF109604">
    <property type="entry name" value="HD-domain/PDEase-like"/>
    <property type="match status" value="1"/>
</dbReference>
<dbReference type="Gene3D" id="1.10.3210.10">
    <property type="entry name" value="Hypothetical protein af1432"/>
    <property type="match status" value="1"/>
</dbReference>
<keyword evidence="1" id="KW-0175">Coiled coil</keyword>
<dbReference type="Proteomes" id="UP001284901">
    <property type="component" value="Unassembled WGS sequence"/>
</dbReference>
<keyword evidence="5" id="KW-1185">Reference proteome</keyword>
<dbReference type="AlphaFoldDB" id="A0AAW9HEP9"/>
<dbReference type="GeneID" id="92812851"/>
<feature type="coiled-coil region" evidence="1">
    <location>
        <begin position="407"/>
        <end position="439"/>
    </location>
</feature>
<dbReference type="InterPro" id="IPR009218">
    <property type="entry name" value="HD_phosphohydro"/>
</dbReference>
<evidence type="ECO:0000313" key="3">
    <source>
        <dbReference type="EMBL" id="MDY5141163.1"/>
    </source>
</evidence>
<sequence>MSAEGDVRRRPLAKSSPRVRTTVGGNMSVPSWLPVSFEKAVTGLGATASSAEIQETCTSVLARWSEPDRIFHDIHHLTAMLANVEKLINETHHPDTVRLAAWYHGVVFSTSRYRVYTKRGGEDELLSARTAENELTNLGIAPETARRVAELIWGMKAPALTAMPVMGRAPATSLGTAEQDIDIMVLRDAHLAILAASPQSYRRYTQAIREEYPHIPDESFWRGREKIVAKLLERKHLFYTPEGQKWEDAARQNLQAEAAKLRKRLAEPELGTGGANVAGGPRAADMAHAADGANAAEALRPVDAAGTAEGTRTSDAARTVDVTRPGEVTRPVDANVGTTTLTGLATPSAPTAPAGADAYRDARTETSTLEAVEARIPEEDAGEVTRVLPTGPAAEASEPQLSAEQLRKRQREEVSQATLNKINARRRAAEKERDEAIALAENIDSPLADRAQAEVWKEKEREGAPRRTPRYTESIPPLIEDDPEGDIVARPADPSPTHGIEREPDM</sequence>
<dbReference type="EMBL" id="JAWNFY010000008">
    <property type="protein sequence ID" value="MDY5146157.1"/>
    <property type="molecule type" value="Genomic_DNA"/>
</dbReference>
<dbReference type="PANTHER" id="PTHR21174">
    <property type="match status" value="1"/>
</dbReference>
<evidence type="ECO:0000313" key="4">
    <source>
        <dbReference type="EMBL" id="MDY5146157.1"/>
    </source>
</evidence>
<dbReference type="EMBL" id="JAWNFV010000016">
    <property type="protein sequence ID" value="MDY5141163.1"/>
    <property type="molecule type" value="Genomic_DNA"/>
</dbReference>
<evidence type="ECO:0008006" key="7">
    <source>
        <dbReference type="Google" id="ProtNLM"/>
    </source>
</evidence>
<organism evidence="3 6">
    <name type="scientific">Actinotignum timonense</name>
    <dbReference type="NCBI Taxonomy" id="1870995"/>
    <lineage>
        <taxon>Bacteria</taxon>
        <taxon>Bacillati</taxon>
        <taxon>Actinomycetota</taxon>
        <taxon>Actinomycetes</taxon>
        <taxon>Actinomycetales</taxon>
        <taxon>Actinomycetaceae</taxon>
        <taxon>Actinotignum</taxon>
    </lineage>
</organism>
<evidence type="ECO:0000256" key="1">
    <source>
        <dbReference type="SAM" id="Coils"/>
    </source>
</evidence>